<dbReference type="Pfam" id="PF01554">
    <property type="entry name" value="MatE"/>
    <property type="match status" value="2"/>
</dbReference>
<keyword evidence="5 7" id="KW-1133">Transmembrane helix</keyword>
<feature type="transmembrane region" description="Helical" evidence="7">
    <location>
        <begin position="235"/>
        <end position="257"/>
    </location>
</feature>
<feature type="transmembrane region" description="Helical" evidence="7">
    <location>
        <begin position="193"/>
        <end position="215"/>
    </location>
</feature>
<evidence type="ECO:0000256" key="3">
    <source>
        <dbReference type="ARBA" id="ARBA00022475"/>
    </source>
</evidence>
<dbReference type="PANTHER" id="PTHR43549">
    <property type="entry name" value="MULTIDRUG RESISTANCE PROTEIN YPNP-RELATED"/>
    <property type="match status" value="1"/>
</dbReference>
<reference evidence="8" key="1">
    <citation type="submission" date="2020-10" db="EMBL/GenBank/DDBJ databases">
        <authorList>
            <person name="Gilroy R."/>
        </authorList>
    </citation>
    <scope>NUCLEOTIDE SEQUENCE</scope>
    <source>
        <strain evidence="8">ChiW17-6978</strain>
    </source>
</reference>
<gene>
    <name evidence="8" type="ORF">IAD46_03810</name>
</gene>
<name>A0A9D1KKA4_9MOLU</name>
<keyword evidence="3" id="KW-1003">Cell membrane</keyword>
<dbReference type="PANTHER" id="PTHR43549:SF3">
    <property type="entry name" value="MULTIDRUG RESISTANCE PROTEIN YPNP-RELATED"/>
    <property type="match status" value="1"/>
</dbReference>
<dbReference type="InterPro" id="IPR052031">
    <property type="entry name" value="Membrane_Transporter-Flippase"/>
</dbReference>
<dbReference type="GO" id="GO:0042910">
    <property type="term" value="F:xenobiotic transmembrane transporter activity"/>
    <property type="evidence" value="ECO:0007669"/>
    <property type="project" value="InterPro"/>
</dbReference>
<sequence length="333" mass="36489">MGTTEDSLDLATLYLQIYFGGMIFNMLYNFGAAILRAVGETKKPLYFLGIAGLANVGLNFLLVLVFHLDVAGVAIGTIVSQAISCIMIVLSLMRRKGIVHLDLKKLKVDRKCLGEMILIGLPAGIQGSLFSVSNVFIQSAVNSFKTSVVVAGNTAAANLEGFVYAGMNSFYQACITFTSQNYGAGKIKNCKKALLYSQLCTIVSGVLFGGLVLLFGRPLLGIYTPNPEAIDIGMIRLEIICTTYFLCGIMDVMVGGLRGLGYSIVPMIVSILGACVFRLIWIYTIFQVEHTLFILYISYPISWLVTGLVHLICYLVVYRKVKRKLMYLNLITD</sequence>
<evidence type="ECO:0000256" key="6">
    <source>
        <dbReference type="ARBA" id="ARBA00023136"/>
    </source>
</evidence>
<dbReference type="InterPro" id="IPR002528">
    <property type="entry name" value="MATE_fam"/>
</dbReference>
<comment type="caution">
    <text evidence="8">The sequence shown here is derived from an EMBL/GenBank/DDBJ whole genome shotgun (WGS) entry which is preliminary data.</text>
</comment>
<proteinExistence type="predicted"/>
<evidence type="ECO:0000256" key="2">
    <source>
        <dbReference type="ARBA" id="ARBA00022448"/>
    </source>
</evidence>
<dbReference type="GO" id="GO:0005886">
    <property type="term" value="C:plasma membrane"/>
    <property type="evidence" value="ECO:0007669"/>
    <property type="project" value="UniProtKB-SubCell"/>
</dbReference>
<evidence type="ECO:0000313" key="9">
    <source>
        <dbReference type="Proteomes" id="UP000886758"/>
    </source>
</evidence>
<organism evidence="8 9">
    <name type="scientific">Candidatus Pelethenecus faecipullorum</name>
    <dbReference type="NCBI Taxonomy" id="2840900"/>
    <lineage>
        <taxon>Bacteria</taxon>
        <taxon>Bacillati</taxon>
        <taxon>Mycoplasmatota</taxon>
        <taxon>Mollicutes</taxon>
        <taxon>Candidatus Pelethenecus</taxon>
    </lineage>
</organism>
<comment type="subcellular location">
    <subcellularLocation>
        <location evidence="1">Cell membrane</location>
        <topology evidence="1">Multi-pass membrane protein</topology>
    </subcellularLocation>
</comment>
<evidence type="ECO:0000313" key="8">
    <source>
        <dbReference type="EMBL" id="HIT50134.1"/>
    </source>
</evidence>
<keyword evidence="4 7" id="KW-0812">Transmembrane</keyword>
<reference evidence="8" key="2">
    <citation type="journal article" date="2021" name="PeerJ">
        <title>Extensive microbial diversity within the chicken gut microbiome revealed by metagenomics and culture.</title>
        <authorList>
            <person name="Gilroy R."/>
            <person name="Ravi A."/>
            <person name="Getino M."/>
            <person name="Pursley I."/>
            <person name="Horton D.L."/>
            <person name="Alikhan N.F."/>
            <person name="Baker D."/>
            <person name="Gharbi K."/>
            <person name="Hall N."/>
            <person name="Watson M."/>
            <person name="Adriaenssens E.M."/>
            <person name="Foster-Nyarko E."/>
            <person name="Jarju S."/>
            <person name="Secka A."/>
            <person name="Antonio M."/>
            <person name="Oren A."/>
            <person name="Chaudhuri R.R."/>
            <person name="La Ragione R."/>
            <person name="Hildebrand F."/>
            <person name="Pallen M.J."/>
        </authorList>
    </citation>
    <scope>NUCLEOTIDE SEQUENCE</scope>
    <source>
        <strain evidence="8">ChiW17-6978</strain>
    </source>
</reference>
<feature type="transmembrane region" description="Helical" evidence="7">
    <location>
        <begin position="264"/>
        <end position="286"/>
    </location>
</feature>
<feature type="transmembrane region" description="Helical" evidence="7">
    <location>
        <begin position="45"/>
        <end position="66"/>
    </location>
</feature>
<keyword evidence="2" id="KW-0813">Transport</keyword>
<evidence type="ECO:0000256" key="1">
    <source>
        <dbReference type="ARBA" id="ARBA00004651"/>
    </source>
</evidence>
<dbReference type="EMBL" id="DVLF01000115">
    <property type="protein sequence ID" value="HIT50134.1"/>
    <property type="molecule type" value="Genomic_DNA"/>
</dbReference>
<feature type="transmembrane region" description="Helical" evidence="7">
    <location>
        <begin position="72"/>
        <end position="93"/>
    </location>
</feature>
<accession>A0A9D1KKA4</accession>
<dbReference type="GO" id="GO:0015297">
    <property type="term" value="F:antiporter activity"/>
    <property type="evidence" value="ECO:0007669"/>
    <property type="project" value="InterPro"/>
</dbReference>
<feature type="transmembrane region" description="Helical" evidence="7">
    <location>
        <begin position="292"/>
        <end position="317"/>
    </location>
</feature>
<dbReference type="Proteomes" id="UP000886758">
    <property type="component" value="Unassembled WGS sequence"/>
</dbReference>
<feature type="transmembrane region" description="Helical" evidence="7">
    <location>
        <begin position="17"/>
        <end position="38"/>
    </location>
</feature>
<evidence type="ECO:0000256" key="4">
    <source>
        <dbReference type="ARBA" id="ARBA00022692"/>
    </source>
</evidence>
<keyword evidence="6 7" id="KW-0472">Membrane</keyword>
<protein>
    <submittedName>
        <fullName evidence="8">Polysaccharide biosynthesis C-terminal domain-containing protein</fullName>
    </submittedName>
</protein>
<evidence type="ECO:0000256" key="7">
    <source>
        <dbReference type="SAM" id="Phobius"/>
    </source>
</evidence>
<dbReference type="AlphaFoldDB" id="A0A9D1KKA4"/>
<evidence type="ECO:0000256" key="5">
    <source>
        <dbReference type="ARBA" id="ARBA00022989"/>
    </source>
</evidence>